<protein>
    <submittedName>
        <fullName evidence="1">Uncharacterized protein</fullName>
    </submittedName>
</protein>
<accession>G4QJU8</accession>
<reference evidence="1 2" key="1">
    <citation type="journal article" date="2011" name="J. Bacteriol.">
        <title>Complete genome sequence of seawater bacterium Glaciecola nitratireducens FR1064T.</title>
        <authorList>
            <person name="Bian F."/>
            <person name="Qin Q.L."/>
            <person name="Xie B.B."/>
            <person name="Shu Y.L."/>
            <person name="Zhang X.Y."/>
            <person name="Yu Y."/>
            <person name="Chen B."/>
            <person name="Chen X.L."/>
            <person name="Zhou B.C."/>
            <person name="Zhang Y.Z."/>
        </authorList>
    </citation>
    <scope>NUCLEOTIDE SEQUENCE [LARGE SCALE GENOMIC DNA]</scope>
    <source>
        <strain evidence="2">JCM 12485 / KCTC 12276 / FR1064</strain>
    </source>
</reference>
<dbReference type="HOGENOM" id="CLU_2316312_0_0_6"/>
<dbReference type="KEGG" id="gni:GNIT_0852"/>
<sequence>MLKLDAAHHQSQQLVDKANALLNAKVMVDPKSHLDAIVYAKKVSDDAIKVFDTANIRDWEHQELTQLRNAIMALQPELARYAIELLIQTTEKLSHYVNV</sequence>
<dbReference type="Proteomes" id="UP000009282">
    <property type="component" value="Chromosome"/>
</dbReference>
<dbReference type="STRING" id="1085623.GNIT_0852"/>
<dbReference type="EMBL" id="CP003060">
    <property type="protein sequence ID" value="AEP28990.1"/>
    <property type="molecule type" value="Genomic_DNA"/>
</dbReference>
<organism evidence="1 2">
    <name type="scientific">Glaciecola nitratireducens (strain JCM 12485 / KCTC 12276 / FR1064)</name>
    <dbReference type="NCBI Taxonomy" id="1085623"/>
    <lineage>
        <taxon>Bacteria</taxon>
        <taxon>Pseudomonadati</taxon>
        <taxon>Pseudomonadota</taxon>
        <taxon>Gammaproteobacteria</taxon>
        <taxon>Alteromonadales</taxon>
        <taxon>Alteromonadaceae</taxon>
        <taxon>Brumicola</taxon>
    </lineage>
</organism>
<gene>
    <name evidence="1" type="ordered locus">GNIT_0852</name>
</gene>
<keyword evidence="2" id="KW-1185">Reference proteome</keyword>
<evidence type="ECO:0000313" key="2">
    <source>
        <dbReference type="Proteomes" id="UP000009282"/>
    </source>
</evidence>
<dbReference type="AlphaFoldDB" id="G4QJU8"/>
<name>G4QJU8_GLANF</name>
<proteinExistence type="predicted"/>
<evidence type="ECO:0000313" key="1">
    <source>
        <dbReference type="EMBL" id="AEP28990.1"/>
    </source>
</evidence>